<proteinExistence type="predicted"/>
<evidence type="ECO:0000256" key="2">
    <source>
        <dbReference type="SAM" id="MobiDB-lite"/>
    </source>
</evidence>
<evidence type="ECO:0008006" key="5">
    <source>
        <dbReference type="Google" id="ProtNLM"/>
    </source>
</evidence>
<organism evidence="3 4">
    <name type="scientific">Cirrhinus mrigala</name>
    <name type="common">Mrigala</name>
    <dbReference type="NCBI Taxonomy" id="683832"/>
    <lineage>
        <taxon>Eukaryota</taxon>
        <taxon>Metazoa</taxon>
        <taxon>Chordata</taxon>
        <taxon>Craniata</taxon>
        <taxon>Vertebrata</taxon>
        <taxon>Euteleostomi</taxon>
        <taxon>Actinopterygii</taxon>
        <taxon>Neopterygii</taxon>
        <taxon>Teleostei</taxon>
        <taxon>Ostariophysi</taxon>
        <taxon>Cypriniformes</taxon>
        <taxon>Cyprinidae</taxon>
        <taxon>Labeoninae</taxon>
        <taxon>Labeonini</taxon>
        <taxon>Cirrhinus</taxon>
    </lineage>
</organism>
<accession>A0ABD0NJU1</accession>
<dbReference type="PANTHER" id="PTHR35617">
    <property type="entry name" value="PHAGE_INTEGRASE DOMAIN-CONTAINING PROTEIN"/>
    <property type="match status" value="1"/>
</dbReference>
<dbReference type="InterPro" id="IPR010998">
    <property type="entry name" value="Integrase_recombinase_N"/>
</dbReference>
<evidence type="ECO:0000313" key="3">
    <source>
        <dbReference type="EMBL" id="KAL0162259.1"/>
    </source>
</evidence>
<dbReference type="Gene3D" id="1.10.287.3160">
    <property type="match status" value="1"/>
</dbReference>
<sequence>MNASCALNHHLHDGACHFSPDLHTEVSRSWGKPLSALVHSSATLHYSNVVGAAEHGYGVMLRVEQTLASYLSPGVASSLKAPTLPTKPLHTTLALVGKGYSSAGQAGACLHTMAVLQAYQADLLKELDKGEEIKTEDITELRRATDLSLRATKETARAIGRSMAAMVAAERHLWLTLSHVKDPTSSSWTPPSPLLACSVTQSVARFQEAWRQAAALQRYLPRRSPASAAAGREQPHTSTSSSYQAAQKESVATRTPPQREQGSRRRSKSKPAAPKMDLQTGAEARQWRLHPEVVELIWRLFGQAQVDLFATQETSVRLSPDRSAPRSSGESAPRRHLTTASSPVLAGPSMVLGPDFTPRRLSMGDSHQEGSPLTSGWYDSAPPPGVVEAVGVAPEGAHLIASGLSTKVVETILQSRAPSTRKLYAWKWRLYTSWCGVRRLDPVHCPVGTVLEFLQAWFATGLTYSTLKVYVAAIAAFQSPLGGQSVGKHPLVTRFLRGALRLRPPVRSPVPTWDLAVVLKALCKPPFEPLEEVSDRTLTLKGLPPGHLLSEE</sequence>
<dbReference type="Gene3D" id="1.10.150.130">
    <property type="match status" value="1"/>
</dbReference>
<keyword evidence="1" id="KW-0238">DNA-binding</keyword>
<dbReference type="SUPFAM" id="SSF47823">
    <property type="entry name" value="lambda integrase-like, N-terminal domain"/>
    <property type="match status" value="1"/>
</dbReference>
<feature type="region of interest" description="Disordered" evidence="2">
    <location>
        <begin position="224"/>
        <end position="283"/>
    </location>
</feature>
<evidence type="ECO:0000256" key="1">
    <source>
        <dbReference type="ARBA" id="ARBA00023125"/>
    </source>
</evidence>
<comment type="caution">
    <text evidence="3">The sequence shown here is derived from an EMBL/GenBank/DDBJ whole genome shotgun (WGS) entry which is preliminary data.</text>
</comment>
<dbReference type="Proteomes" id="UP001529510">
    <property type="component" value="Unassembled WGS sequence"/>
</dbReference>
<feature type="compositionally biased region" description="Polar residues" evidence="2">
    <location>
        <begin position="236"/>
        <end position="260"/>
    </location>
</feature>
<feature type="region of interest" description="Disordered" evidence="2">
    <location>
        <begin position="314"/>
        <end position="349"/>
    </location>
</feature>
<dbReference type="PANTHER" id="PTHR35617:SF3">
    <property type="entry name" value="CORE-BINDING (CB) DOMAIN-CONTAINING PROTEIN"/>
    <property type="match status" value="1"/>
</dbReference>
<reference evidence="3 4" key="1">
    <citation type="submission" date="2024-05" db="EMBL/GenBank/DDBJ databases">
        <title>Genome sequencing and assembly of Indian major carp, Cirrhinus mrigala (Hamilton, 1822).</title>
        <authorList>
            <person name="Mohindra V."/>
            <person name="Chowdhury L.M."/>
            <person name="Lal K."/>
            <person name="Jena J.K."/>
        </authorList>
    </citation>
    <scope>NUCLEOTIDE SEQUENCE [LARGE SCALE GENOMIC DNA]</scope>
    <source>
        <strain evidence="3">CM1030</strain>
        <tissue evidence="3">Blood</tissue>
    </source>
</reference>
<dbReference type="EMBL" id="JAMKFB020000021">
    <property type="protein sequence ID" value="KAL0162259.1"/>
    <property type="molecule type" value="Genomic_DNA"/>
</dbReference>
<feature type="non-terminal residue" evidence="3">
    <location>
        <position position="552"/>
    </location>
</feature>
<name>A0ABD0NJU1_CIRMR</name>
<dbReference type="AlphaFoldDB" id="A0ABD0NJU1"/>
<gene>
    <name evidence="3" type="ORF">M9458_041655</name>
</gene>
<evidence type="ECO:0000313" key="4">
    <source>
        <dbReference type="Proteomes" id="UP001529510"/>
    </source>
</evidence>
<dbReference type="GO" id="GO:0003677">
    <property type="term" value="F:DNA binding"/>
    <property type="evidence" value="ECO:0007669"/>
    <property type="project" value="UniProtKB-KW"/>
</dbReference>
<protein>
    <recommendedName>
        <fullName evidence="5">Core-binding (CB) domain-containing protein</fullName>
    </recommendedName>
</protein>
<keyword evidence="4" id="KW-1185">Reference proteome</keyword>